<name>A0ACB6FIN2_9PLEO</name>
<protein>
    <submittedName>
        <fullName evidence="1">Uncharacterized protein</fullName>
    </submittedName>
</protein>
<dbReference type="Proteomes" id="UP000293547">
    <property type="component" value="Unassembled WGS sequence"/>
</dbReference>
<evidence type="ECO:0000313" key="1">
    <source>
        <dbReference type="EMBL" id="KAB2104272.1"/>
    </source>
</evidence>
<organism evidence="1 2">
    <name type="scientific">Alternaria gaisen</name>
    <dbReference type="NCBI Taxonomy" id="167740"/>
    <lineage>
        <taxon>Eukaryota</taxon>
        <taxon>Fungi</taxon>
        <taxon>Dikarya</taxon>
        <taxon>Ascomycota</taxon>
        <taxon>Pezizomycotina</taxon>
        <taxon>Dothideomycetes</taxon>
        <taxon>Pleosporomycetidae</taxon>
        <taxon>Pleosporales</taxon>
        <taxon>Pleosporineae</taxon>
        <taxon>Pleosporaceae</taxon>
        <taxon>Alternaria</taxon>
        <taxon>Alternaria sect. Alternaria</taxon>
    </lineage>
</organism>
<reference evidence="1 2" key="1">
    <citation type="journal article" date="2019" name="bioRxiv">
        <title>Genomics, evolutionary history and diagnostics of the Alternaria alternata species group including apple and Asian pear pathotypes.</title>
        <authorList>
            <person name="Armitage A.D."/>
            <person name="Cockerton H.M."/>
            <person name="Sreenivasaprasad S."/>
            <person name="Woodhall J.W."/>
            <person name="Lane C.R."/>
            <person name="Harrison R.J."/>
            <person name="Clarkson J.P."/>
        </authorList>
    </citation>
    <scope>NUCLEOTIDE SEQUENCE [LARGE SCALE GENOMIC DNA]</scope>
    <source>
        <strain evidence="1 2">FERA 650</strain>
    </source>
</reference>
<sequence>MANNPDPRVVSTGGIETYESIDDDDANLHDGLLDNQTRNAFLAMMRHLIGKRGREFPQGSRGRKVVNKWGAKQNYWRKKVYTGQPAATAVRPLPIPPPIAPPMALQASVASVDHAQVAQQQSQESGATGDAPEGDGVDTPTAISEASSGERSPSF</sequence>
<keyword evidence="2" id="KW-1185">Reference proteome</keyword>
<dbReference type="EMBL" id="PDWZ02000007">
    <property type="protein sequence ID" value="KAB2104272.1"/>
    <property type="molecule type" value="Genomic_DNA"/>
</dbReference>
<gene>
    <name evidence="1" type="ORF">AG0111_0g7848</name>
</gene>
<proteinExistence type="predicted"/>
<comment type="caution">
    <text evidence="1">The sequence shown here is derived from an EMBL/GenBank/DDBJ whole genome shotgun (WGS) entry which is preliminary data.</text>
</comment>
<accession>A0ACB6FIN2</accession>
<evidence type="ECO:0000313" key="2">
    <source>
        <dbReference type="Proteomes" id="UP000293547"/>
    </source>
</evidence>